<comment type="caution">
    <text evidence="2">The sequence shown here is derived from an EMBL/GenBank/DDBJ whole genome shotgun (WGS) entry which is preliminary data.</text>
</comment>
<gene>
    <name evidence="2" type="ORF">J2W48_002141</name>
</gene>
<sequence length="293" mass="33223">MELIEQLNNDKMENKALTTETQYANIDNKQIAYRKFGNGTPIILANRFRGTLDTWDPLFLDLLAEKNTVITFDYSGIGYSEGELPLNLHEVAAEVVKIADYLNYDKFVVGGWSYGGLISQYTTFLYPTRVLGTIVIGSNPMGKNEVPLSPLFLEKALKPDYDLEDIITLFYEPTSEKSRIAAQESAVRIAQRLDQSKVPATPEIFQRYFAVTTQLEEDTDNFREAYKTLQIPVLAISSDNDISFAVENWFPLLKNAPTLQHIILQDSGHALHYQYPELTTAYINAFINSINKK</sequence>
<organism evidence="2 3">
    <name type="scientific">Flavobacterium piscis</name>
    <dbReference type="NCBI Taxonomy" id="1114874"/>
    <lineage>
        <taxon>Bacteria</taxon>
        <taxon>Pseudomonadati</taxon>
        <taxon>Bacteroidota</taxon>
        <taxon>Flavobacteriia</taxon>
        <taxon>Flavobacteriales</taxon>
        <taxon>Flavobacteriaceae</taxon>
        <taxon>Flavobacterium</taxon>
    </lineage>
</organism>
<dbReference type="PANTHER" id="PTHR43798:SF5">
    <property type="entry name" value="MONOACYLGLYCEROL LIPASE ABHD6"/>
    <property type="match status" value="1"/>
</dbReference>
<dbReference type="PANTHER" id="PTHR43798">
    <property type="entry name" value="MONOACYLGLYCEROL LIPASE"/>
    <property type="match status" value="1"/>
</dbReference>
<protein>
    <submittedName>
        <fullName evidence="2">Pimeloyl-ACP methyl ester carboxylesterase</fullName>
    </submittedName>
</protein>
<dbReference type="Proteomes" id="UP001269081">
    <property type="component" value="Unassembled WGS sequence"/>
</dbReference>
<evidence type="ECO:0000313" key="2">
    <source>
        <dbReference type="EMBL" id="MDR7210201.1"/>
    </source>
</evidence>
<dbReference type="InterPro" id="IPR050266">
    <property type="entry name" value="AB_hydrolase_sf"/>
</dbReference>
<dbReference type="InterPro" id="IPR000073">
    <property type="entry name" value="AB_hydrolase_1"/>
</dbReference>
<dbReference type="EMBL" id="JAVDWQ010000006">
    <property type="protein sequence ID" value="MDR7210201.1"/>
    <property type="molecule type" value="Genomic_DNA"/>
</dbReference>
<accession>A0ABU1Y7L2</accession>
<evidence type="ECO:0000313" key="3">
    <source>
        <dbReference type="Proteomes" id="UP001269081"/>
    </source>
</evidence>
<dbReference type="Gene3D" id="3.40.50.1820">
    <property type="entry name" value="alpha/beta hydrolase"/>
    <property type="match status" value="1"/>
</dbReference>
<evidence type="ECO:0000259" key="1">
    <source>
        <dbReference type="Pfam" id="PF00561"/>
    </source>
</evidence>
<dbReference type="InterPro" id="IPR029058">
    <property type="entry name" value="AB_hydrolase_fold"/>
</dbReference>
<name>A0ABU1Y7L2_9FLAO</name>
<dbReference type="RefSeq" id="WP_310281032.1">
    <property type="nucleotide sequence ID" value="NZ_JAVDWQ010000006.1"/>
</dbReference>
<dbReference type="Pfam" id="PF00561">
    <property type="entry name" value="Abhydrolase_1"/>
    <property type="match status" value="1"/>
</dbReference>
<dbReference type="SUPFAM" id="SSF53474">
    <property type="entry name" value="alpha/beta-Hydrolases"/>
    <property type="match status" value="1"/>
</dbReference>
<feature type="domain" description="AB hydrolase-1" evidence="1">
    <location>
        <begin position="46"/>
        <end position="273"/>
    </location>
</feature>
<keyword evidence="3" id="KW-1185">Reference proteome</keyword>
<reference evidence="2 3" key="1">
    <citation type="submission" date="2023-07" db="EMBL/GenBank/DDBJ databases">
        <title>Sorghum-associated microbial communities from plants grown in Nebraska, USA.</title>
        <authorList>
            <person name="Schachtman D."/>
        </authorList>
    </citation>
    <scope>NUCLEOTIDE SEQUENCE [LARGE SCALE GENOMIC DNA]</scope>
    <source>
        <strain evidence="2 3">4129</strain>
    </source>
</reference>
<proteinExistence type="predicted"/>